<dbReference type="PRINTS" id="PR00084">
    <property type="entry name" value="MTLDHDRGNASE"/>
</dbReference>
<dbReference type="InterPro" id="IPR000669">
    <property type="entry name" value="Mannitol_DH"/>
</dbReference>
<dbReference type="InterPro" id="IPR013328">
    <property type="entry name" value="6PGD_dom2"/>
</dbReference>
<dbReference type="Gene3D" id="3.40.50.720">
    <property type="entry name" value="NAD(P)-binding Rossmann-like Domain"/>
    <property type="match status" value="1"/>
</dbReference>
<evidence type="ECO:0000259" key="8">
    <source>
        <dbReference type="Pfam" id="PF08125"/>
    </source>
</evidence>
<evidence type="ECO:0000256" key="2">
    <source>
        <dbReference type="ARBA" id="ARBA00012939"/>
    </source>
</evidence>
<comment type="catalytic activity">
    <reaction evidence="6">
        <text>D-mannitol 1-phosphate + NAD(+) = beta-D-fructose 6-phosphate + NADH + H(+)</text>
        <dbReference type="Rhea" id="RHEA:19661"/>
        <dbReference type="ChEBI" id="CHEBI:15378"/>
        <dbReference type="ChEBI" id="CHEBI:57540"/>
        <dbReference type="ChEBI" id="CHEBI:57634"/>
        <dbReference type="ChEBI" id="CHEBI:57945"/>
        <dbReference type="ChEBI" id="CHEBI:61381"/>
        <dbReference type="EC" id="1.1.1.17"/>
    </reaction>
</comment>
<evidence type="ECO:0000256" key="5">
    <source>
        <dbReference type="ARBA" id="ARBA00023027"/>
    </source>
</evidence>
<dbReference type="InterPro" id="IPR008927">
    <property type="entry name" value="6-PGluconate_DH-like_C_sf"/>
</dbReference>
<organism evidence="9">
    <name type="scientific">uncultured Nocardioides sp</name>
    <dbReference type="NCBI Taxonomy" id="198441"/>
    <lineage>
        <taxon>Bacteria</taxon>
        <taxon>Bacillati</taxon>
        <taxon>Actinomycetota</taxon>
        <taxon>Actinomycetes</taxon>
        <taxon>Propionibacteriales</taxon>
        <taxon>Nocardioidaceae</taxon>
        <taxon>Nocardioides</taxon>
        <taxon>environmental samples</taxon>
    </lineage>
</organism>
<proteinExistence type="inferred from homology"/>
<dbReference type="AlphaFoldDB" id="A0A6J4NBZ2"/>
<keyword evidence="5" id="KW-0520">NAD</keyword>
<dbReference type="Pfam" id="PF01232">
    <property type="entry name" value="Mannitol_dh"/>
    <property type="match status" value="1"/>
</dbReference>
<dbReference type="SUPFAM" id="SSF51735">
    <property type="entry name" value="NAD(P)-binding Rossmann-fold domains"/>
    <property type="match status" value="1"/>
</dbReference>
<dbReference type="SUPFAM" id="SSF48179">
    <property type="entry name" value="6-phosphogluconate dehydrogenase C-terminal domain-like"/>
    <property type="match status" value="1"/>
</dbReference>
<dbReference type="EMBL" id="CADCUN010000076">
    <property type="protein sequence ID" value="CAA9378555.1"/>
    <property type="molecule type" value="Genomic_DNA"/>
</dbReference>
<dbReference type="InterPro" id="IPR013131">
    <property type="entry name" value="Mannitol_DH_N"/>
</dbReference>
<evidence type="ECO:0000259" key="7">
    <source>
        <dbReference type="Pfam" id="PF01232"/>
    </source>
</evidence>
<accession>A0A6J4NBZ2</accession>
<dbReference type="GO" id="GO:0008926">
    <property type="term" value="F:mannitol-1-phosphate 5-dehydrogenase activity"/>
    <property type="evidence" value="ECO:0007669"/>
    <property type="project" value="UniProtKB-EC"/>
</dbReference>
<protein>
    <recommendedName>
        <fullName evidence="3">Mannitol-1-phosphate 5-dehydrogenase</fullName>
        <ecNumber evidence="2">1.1.1.17</ecNumber>
    </recommendedName>
</protein>
<dbReference type="InterPro" id="IPR050988">
    <property type="entry name" value="Mannitol_DH/Oxidoreductase"/>
</dbReference>
<dbReference type="Pfam" id="PF08125">
    <property type="entry name" value="Mannitol_dh_C"/>
    <property type="match status" value="1"/>
</dbReference>
<evidence type="ECO:0000256" key="1">
    <source>
        <dbReference type="ARBA" id="ARBA00006541"/>
    </source>
</evidence>
<dbReference type="EC" id="1.1.1.17" evidence="2"/>
<name>A0A6J4NBZ2_9ACTN</name>
<feature type="domain" description="Mannitol dehydrogenase N-terminal" evidence="7">
    <location>
        <begin position="29"/>
        <end position="269"/>
    </location>
</feature>
<dbReference type="InterPro" id="IPR023027">
    <property type="entry name" value="Mannitol_DH_CS"/>
</dbReference>
<evidence type="ECO:0000256" key="3">
    <source>
        <dbReference type="ARBA" id="ARBA00016219"/>
    </source>
</evidence>
<reference evidence="9" key="1">
    <citation type="submission" date="2020-02" db="EMBL/GenBank/DDBJ databases">
        <authorList>
            <person name="Meier V. D."/>
        </authorList>
    </citation>
    <scope>NUCLEOTIDE SEQUENCE</scope>
    <source>
        <strain evidence="9">AVDCRST_MAG60</strain>
    </source>
</reference>
<evidence type="ECO:0000256" key="4">
    <source>
        <dbReference type="ARBA" id="ARBA00023002"/>
    </source>
</evidence>
<keyword evidence="4 9" id="KW-0560">Oxidoreductase</keyword>
<dbReference type="PROSITE" id="PS00974">
    <property type="entry name" value="MANNITOL_DHGENASE"/>
    <property type="match status" value="1"/>
</dbReference>
<dbReference type="PANTHER" id="PTHR43362:SF1">
    <property type="entry name" value="MANNITOL DEHYDROGENASE 2-RELATED"/>
    <property type="match status" value="1"/>
</dbReference>
<dbReference type="Gene3D" id="1.10.1040.10">
    <property type="entry name" value="N-(1-d-carboxylethyl)-l-norvaline Dehydrogenase, domain 2"/>
    <property type="match status" value="1"/>
</dbReference>
<sequence>MRHLSRHTLSAVDPGVPTPTYDRGALTPGIVHIGVGGFHRAHQAMYVDRLMARGAARDWGISGVGVLPQDRRMKDVLTAQDGLYTLMVKHPDGSVSPRVIGSLLDYHLAPDDPERVIERMAAPETSILSLTITEGGYTPDAARATTAPSGAQPSTVSALVVEALARRRARGVGPFTVVSCDNIEGNGDAARRLFCGSARLRDPALGDWIEEHVRFPSSMVDRITPSTSDEDRSEAGAILGVADAWPVVCEPFTQWVLEDEFDGRRPPLEEVGVQLVADVRPYELMKLRLLNASHQLMCYLGYLAGHRHVHEVGQDPLFARLVARYMDEEASPTLGPLPGVDVAAYKSTLLDRFANPTIRDSLARICADTSDRVPVFLLPVVREQLAGDGNVDISALAVAAWARYAEGIDEQGVPITVVDPLRDRLMSAAAQQATAPLAFLRVTEVFGDLAEDRRFAEAYVNALSSLHRVGARRTIEHLLAVSRA</sequence>
<dbReference type="PANTHER" id="PTHR43362">
    <property type="entry name" value="MANNITOL DEHYDROGENASE DSF1-RELATED"/>
    <property type="match status" value="1"/>
</dbReference>
<comment type="similarity">
    <text evidence="1">Belongs to the mannitol dehydrogenase family.</text>
</comment>
<dbReference type="InterPro" id="IPR036291">
    <property type="entry name" value="NAD(P)-bd_dom_sf"/>
</dbReference>
<feature type="domain" description="Mannitol dehydrogenase C-terminal" evidence="8">
    <location>
        <begin position="278"/>
        <end position="466"/>
    </location>
</feature>
<evidence type="ECO:0000313" key="9">
    <source>
        <dbReference type="EMBL" id="CAA9378555.1"/>
    </source>
</evidence>
<evidence type="ECO:0000256" key="6">
    <source>
        <dbReference type="ARBA" id="ARBA00048615"/>
    </source>
</evidence>
<gene>
    <name evidence="9" type="ORF">AVDCRST_MAG60-695</name>
</gene>
<dbReference type="InterPro" id="IPR013118">
    <property type="entry name" value="Mannitol_DH_C"/>
</dbReference>
<dbReference type="GO" id="GO:0019594">
    <property type="term" value="P:mannitol metabolic process"/>
    <property type="evidence" value="ECO:0007669"/>
    <property type="project" value="InterPro"/>
</dbReference>